<evidence type="ECO:0000256" key="7">
    <source>
        <dbReference type="SAM" id="Phobius"/>
    </source>
</evidence>
<dbReference type="SMART" id="SM00283">
    <property type="entry name" value="MA"/>
    <property type="match status" value="1"/>
</dbReference>
<dbReference type="PANTHER" id="PTHR43531">
    <property type="entry name" value="PROTEIN ICFG"/>
    <property type="match status" value="1"/>
</dbReference>
<dbReference type="SMART" id="SM00091">
    <property type="entry name" value="PAS"/>
    <property type="match status" value="2"/>
</dbReference>
<keyword evidence="6" id="KW-0175">Coiled coil</keyword>
<feature type="transmembrane region" description="Helical" evidence="7">
    <location>
        <begin position="39"/>
        <end position="57"/>
    </location>
</feature>
<comment type="subcellular location">
    <subcellularLocation>
        <location evidence="1">Membrane</location>
    </subcellularLocation>
</comment>
<dbReference type="CDD" id="cd11386">
    <property type="entry name" value="MCP_signal"/>
    <property type="match status" value="1"/>
</dbReference>
<dbReference type="InterPro" id="IPR000014">
    <property type="entry name" value="PAS"/>
</dbReference>
<evidence type="ECO:0000259" key="8">
    <source>
        <dbReference type="PROSITE" id="PS50111"/>
    </source>
</evidence>
<keyword evidence="7" id="KW-0812">Transmembrane</keyword>
<dbReference type="Pfam" id="PF13188">
    <property type="entry name" value="PAS_8"/>
    <property type="match status" value="1"/>
</dbReference>
<evidence type="ECO:0000256" key="4">
    <source>
        <dbReference type="ARBA" id="ARBA00029447"/>
    </source>
</evidence>
<dbReference type="PANTHER" id="PTHR43531:SF14">
    <property type="entry name" value="METHYL-ACCEPTING CHEMOTAXIS PROTEIN I-RELATED"/>
    <property type="match status" value="1"/>
</dbReference>
<keyword evidence="7" id="KW-1133">Transmembrane helix</keyword>
<dbReference type="InterPro" id="IPR003660">
    <property type="entry name" value="HAMP_dom"/>
</dbReference>
<dbReference type="SUPFAM" id="SSF58104">
    <property type="entry name" value="Methyl-accepting chemotaxis protein (MCP) signaling domain"/>
    <property type="match status" value="1"/>
</dbReference>
<comment type="caution">
    <text evidence="10">The sequence shown here is derived from an EMBL/GenBank/DDBJ whole genome shotgun (WGS) entry which is preliminary data.</text>
</comment>
<reference evidence="10" key="1">
    <citation type="journal article" date="2023" name="Int. J. Syst. Evol. Microbiol.">
        <title>&lt;i&gt;Shewanella septentrionalis&lt;/i&gt; sp. nov. and &lt;i&gt;Shewanella holmiensis&lt;/i&gt; sp. nov., isolated from Baltic Sea water and sediments.</title>
        <authorList>
            <person name="Martin-Rodriguez A.J."/>
            <person name="Thorell K."/>
            <person name="Joffre E."/>
            <person name="Jensie-Markopoulos S."/>
            <person name="Moore E.R.B."/>
            <person name="Sjoling A."/>
        </authorList>
    </citation>
    <scope>NUCLEOTIDE SEQUENCE</scope>
    <source>
        <strain evidence="10">SP1S2-7</strain>
    </source>
</reference>
<keyword evidence="3 5" id="KW-0807">Transducer</keyword>
<evidence type="ECO:0000256" key="3">
    <source>
        <dbReference type="ARBA" id="ARBA00023224"/>
    </source>
</evidence>
<dbReference type="SUPFAM" id="SSF55785">
    <property type="entry name" value="PYP-like sensor domain (PAS domain)"/>
    <property type="match status" value="1"/>
</dbReference>
<dbReference type="AlphaFoldDB" id="A0A9X2WLJ1"/>
<dbReference type="Pfam" id="PF13426">
    <property type="entry name" value="PAS_9"/>
    <property type="match status" value="1"/>
</dbReference>
<comment type="similarity">
    <text evidence="4">Belongs to the methyl-accepting chemotaxis (MCP) protein family.</text>
</comment>
<dbReference type="EMBL" id="JAMTCD010000005">
    <property type="protein sequence ID" value="MCT7941365.1"/>
    <property type="molecule type" value="Genomic_DNA"/>
</dbReference>
<evidence type="ECO:0000256" key="5">
    <source>
        <dbReference type="PROSITE-ProRule" id="PRU00284"/>
    </source>
</evidence>
<feature type="coiled-coil region" evidence="6">
    <location>
        <begin position="475"/>
        <end position="505"/>
    </location>
</feature>
<dbReference type="GO" id="GO:0004888">
    <property type="term" value="F:transmembrane signaling receptor activity"/>
    <property type="evidence" value="ECO:0007669"/>
    <property type="project" value="TreeGrafter"/>
</dbReference>
<keyword evidence="7" id="KW-0472">Membrane</keyword>
<organism evidence="10 11">
    <name type="scientific">Shewanella holmiensis</name>
    <dbReference type="NCBI Taxonomy" id="2952222"/>
    <lineage>
        <taxon>Bacteria</taxon>
        <taxon>Pseudomonadati</taxon>
        <taxon>Pseudomonadota</taxon>
        <taxon>Gammaproteobacteria</taxon>
        <taxon>Alteromonadales</taxon>
        <taxon>Shewanellaceae</taxon>
        <taxon>Shewanella</taxon>
    </lineage>
</organism>
<keyword evidence="2" id="KW-0488">Methylation</keyword>
<evidence type="ECO:0000313" key="10">
    <source>
        <dbReference type="EMBL" id="MCT7941365.1"/>
    </source>
</evidence>
<protein>
    <submittedName>
        <fullName evidence="10">Methyl-accepting chemotaxis protein</fullName>
    </submittedName>
</protein>
<dbReference type="RefSeq" id="WP_261297774.1">
    <property type="nucleotide sequence ID" value="NZ_JAMTCD010000005.1"/>
</dbReference>
<evidence type="ECO:0000256" key="1">
    <source>
        <dbReference type="ARBA" id="ARBA00004370"/>
    </source>
</evidence>
<accession>A0A9X2WLJ1</accession>
<dbReference type="GO" id="GO:0006935">
    <property type="term" value="P:chemotaxis"/>
    <property type="evidence" value="ECO:0007669"/>
    <property type="project" value="TreeGrafter"/>
</dbReference>
<dbReference type="Gene3D" id="3.30.450.20">
    <property type="entry name" value="PAS domain"/>
    <property type="match status" value="2"/>
</dbReference>
<proteinExistence type="inferred from homology"/>
<dbReference type="Pfam" id="PF00015">
    <property type="entry name" value="MCPsignal"/>
    <property type="match status" value="1"/>
</dbReference>
<dbReference type="Gene3D" id="1.10.287.950">
    <property type="entry name" value="Methyl-accepting chemotaxis protein"/>
    <property type="match status" value="1"/>
</dbReference>
<evidence type="ECO:0000256" key="6">
    <source>
        <dbReference type="SAM" id="Coils"/>
    </source>
</evidence>
<gene>
    <name evidence="10" type="ORF">NE535_06075</name>
</gene>
<dbReference type="FunFam" id="3.30.450.20:FF:000075">
    <property type="entry name" value="Methyl-accepting chemotaxis protein"/>
    <property type="match status" value="1"/>
</dbReference>
<keyword evidence="11" id="KW-1185">Reference proteome</keyword>
<dbReference type="PROSITE" id="PS50885">
    <property type="entry name" value="HAMP"/>
    <property type="match status" value="1"/>
</dbReference>
<dbReference type="GO" id="GO:0005886">
    <property type="term" value="C:plasma membrane"/>
    <property type="evidence" value="ECO:0007669"/>
    <property type="project" value="TreeGrafter"/>
</dbReference>
<evidence type="ECO:0000259" key="9">
    <source>
        <dbReference type="PROSITE" id="PS50885"/>
    </source>
</evidence>
<feature type="transmembrane region" description="Helical" evidence="7">
    <location>
        <begin position="12"/>
        <end position="33"/>
    </location>
</feature>
<dbReference type="InterPro" id="IPR035965">
    <property type="entry name" value="PAS-like_dom_sf"/>
</dbReference>
<name>A0A9X2WLJ1_9GAMM</name>
<dbReference type="FunFam" id="1.10.287.950:FF:000001">
    <property type="entry name" value="Methyl-accepting chemotaxis sensory transducer"/>
    <property type="match status" value="1"/>
</dbReference>
<dbReference type="InterPro" id="IPR051310">
    <property type="entry name" value="MCP_chemotaxis"/>
</dbReference>
<dbReference type="InterPro" id="IPR004089">
    <property type="entry name" value="MCPsignal_dom"/>
</dbReference>
<evidence type="ECO:0000313" key="11">
    <source>
        <dbReference type="Proteomes" id="UP001155546"/>
    </source>
</evidence>
<dbReference type="Pfam" id="PF18947">
    <property type="entry name" value="HAMP_2"/>
    <property type="match status" value="1"/>
</dbReference>
<dbReference type="Proteomes" id="UP001155546">
    <property type="component" value="Unassembled WGS sequence"/>
</dbReference>
<evidence type="ECO:0000256" key="2">
    <source>
        <dbReference type="ARBA" id="ARBA00022481"/>
    </source>
</evidence>
<feature type="domain" description="HAMP" evidence="9">
    <location>
        <begin position="405"/>
        <end position="451"/>
    </location>
</feature>
<dbReference type="GO" id="GO:0007165">
    <property type="term" value="P:signal transduction"/>
    <property type="evidence" value="ECO:0007669"/>
    <property type="project" value="UniProtKB-KW"/>
</dbReference>
<sequence length="732" mass="81014">MPENQSSPTSGLHPLAYAAPLLCALALACSLAGLDALWVNALMLLTLLSTLFVIFRLQQKNQRLVKATQDIASSYDTDHTVNLAEFEAPHWPQLQSALNQWHQDTINSRFYMQALDACQGNIMVADEHYDIVYRNESLYKMFKSNEQVLQKSLTRLSVDKLVGSNMDIFHQHPEHQRKLMDKLTTPYCTRFVIEGLSFRLTATPLFKDDQRIGTVVEWLDMTEQVAKTHKEHMLAAENTRLKQALDCVSACTMVADNDNRIIYTNDALQTMFEDAEEDVRTGLPNFNAKQLVGEHIDVFHKNPSHQHNVIAALKTTHRAEFAVGSRVFKFTANPIQDGEDNRIGTVVEWEDRTAEVMIEKELHQLLGAANQGDLSQRLSLEGKAGFFLSLSKDLNQLLTVSDNILSDVVKLFDALAQGDLSRQLEGSYSGQFNKLQQDANTTVDRLTEVLSEISDAANTVTSSAEEITQGNIDLSQRTEEQAASLEETAASMEQMTATVKQSENNALIANNLAIEANQKAEQGGNVVKQAVVAMDAITESSKRIADIITVIDEIAFQTNLLALNAAVEAARAGEQGRGFAVVAGEVRNLAQRSAGAAKEIKELIRDSVNKVTDGTQLVNQSGETLKDIMLSVSKVAEMIAHISIAAEEQSSGIFEVNKSISQMDQMTQQNAALVEEIAAAGDTMTEQARQMKRKLSFFNTGNAEVAFETQSKQKSKIKHMAIQVSNEDWQEF</sequence>
<dbReference type="PROSITE" id="PS50111">
    <property type="entry name" value="CHEMOTAXIS_TRANSDUC_2"/>
    <property type="match status" value="1"/>
</dbReference>
<feature type="domain" description="Methyl-accepting transducer" evidence="8">
    <location>
        <begin position="456"/>
        <end position="685"/>
    </location>
</feature>